<comment type="caution">
    <text evidence="2">The sequence shown here is derived from an EMBL/GenBank/DDBJ whole genome shotgun (WGS) entry which is preliminary data.</text>
</comment>
<evidence type="ECO:0000256" key="1">
    <source>
        <dbReference type="SAM" id="Phobius"/>
    </source>
</evidence>
<accession>A0ABR1CTV1</accession>
<proteinExistence type="predicted"/>
<evidence type="ECO:0008006" key="4">
    <source>
        <dbReference type="Google" id="ProtNLM"/>
    </source>
</evidence>
<keyword evidence="1" id="KW-0472">Membrane</keyword>
<keyword evidence="3" id="KW-1185">Reference proteome</keyword>
<reference evidence="2 3" key="1">
    <citation type="submission" date="2023-08" db="EMBL/GenBank/DDBJ databases">
        <title>A Necator americanus chromosomal reference genome.</title>
        <authorList>
            <person name="Ilik V."/>
            <person name="Petrzelkova K.J."/>
            <person name="Pardy F."/>
            <person name="Fuh T."/>
            <person name="Niatou-Singa F.S."/>
            <person name="Gouil Q."/>
            <person name="Baker L."/>
            <person name="Ritchie M.E."/>
            <person name="Jex A.R."/>
            <person name="Gazzola D."/>
            <person name="Li H."/>
            <person name="Toshio Fujiwara R."/>
            <person name="Zhan B."/>
            <person name="Aroian R.V."/>
            <person name="Pafco B."/>
            <person name="Schwarz E.M."/>
        </authorList>
    </citation>
    <scope>NUCLEOTIDE SEQUENCE [LARGE SCALE GENOMIC DNA]</scope>
    <source>
        <strain evidence="2 3">Aroian</strain>
        <tissue evidence="2">Whole animal</tissue>
    </source>
</reference>
<dbReference type="EMBL" id="JAVFWL010000003">
    <property type="protein sequence ID" value="KAK6741764.1"/>
    <property type="molecule type" value="Genomic_DNA"/>
</dbReference>
<organism evidence="2 3">
    <name type="scientific">Necator americanus</name>
    <name type="common">Human hookworm</name>
    <dbReference type="NCBI Taxonomy" id="51031"/>
    <lineage>
        <taxon>Eukaryota</taxon>
        <taxon>Metazoa</taxon>
        <taxon>Ecdysozoa</taxon>
        <taxon>Nematoda</taxon>
        <taxon>Chromadorea</taxon>
        <taxon>Rhabditida</taxon>
        <taxon>Rhabditina</taxon>
        <taxon>Rhabditomorpha</taxon>
        <taxon>Strongyloidea</taxon>
        <taxon>Ancylostomatidae</taxon>
        <taxon>Bunostominae</taxon>
        <taxon>Necator</taxon>
    </lineage>
</organism>
<keyword evidence="1" id="KW-0812">Transmembrane</keyword>
<dbReference type="Proteomes" id="UP001303046">
    <property type="component" value="Unassembled WGS sequence"/>
</dbReference>
<name>A0ABR1CTV1_NECAM</name>
<feature type="transmembrane region" description="Helical" evidence="1">
    <location>
        <begin position="25"/>
        <end position="44"/>
    </location>
</feature>
<evidence type="ECO:0000313" key="3">
    <source>
        <dbReference type="Proteomes" id="UP001303046"/>
    </source>
</evidence>
<protein>
    <recommendedName>
        <fullName evidence="4">Core-2/I-Branching enzyme</fullName>
    </recommendedName>
</protein>
<keyword evidence="1" id="KW-1133">Transmembrane helix</keyword>
<gene>
    <name evidence="2" type="primary">Necator_chrIII.g10325</name>
    <name evidence="2" type="ORF">RB195_009560</name>
</gene>
<sequence length="315" mass="35966">MGHLLIDMAAVKVVRRIRTRYRTTPSCYIVVYLVGANIGLLAFISKPSQTIKPVFLTDLLQSTAALNSSRNSSIAELLRNLVELHCVIVREENDTSAYKEEQEARITWAKGCNSFSMASRTSQMALWPNAVAETFQKHGETADWFLFVSGRAFVVAENARLFLLPFSKERNKALVFGSKTEDGILPCVLMSRRAALRIKMKMQEKPSCARGSHFSPKYLMKCLYDLGIEVLETRDHLRRHRILPLPPSEFQNPRTSTEINSLIGLVHPIFPGCFTISLTLSTLKEQKSTIECYQMMQSWRELYTKQWRNYHLLLG</sequence>
<evidence type="ECO:0000313" key="2">
    <source>
        <dbReference type="EMBL" id="KAK6741764.1"/>
    </source>
</evidence>